<evidence type="ECO:0000256" key="1">
    <source>
        <dbReference type="ARBA" id="ARBA00022679"/>
    </source>
</evidence>
<keyword evidence="3" id="KW-0777">Teichoic acid biosynthesis</keyword>
<keyword evidence="1 5" id="KW-0808">Transferase</keyword>
<dbReference type="InterPro" id="IPR034709">
    <property type="entry name" value="TarI"/>
</dbReference>
<dbReference type="SUPFAM" id="SSF53448">
    <property type="entry name" value="Nucleotide-diphospho-sugar transferases"/>
    <property type="match status" value="1"/>
</dbReference>
<dbReference type="FunFam" id="3.90.550.10:FF:000003">
    <property type="entry name" value="2-C-methyl-D-erythritol 4-phosphate cytidylyltransferase"/>
    <property type="match status" value="1"/>
</dbReference>
<name>A0A4P8XU16_9FIRM</name>
<protein>
    <recommendedName>
        <fullName evidence="5">Ribitol-5-phosphate cytidylyltransferase</fullName>
        <ecNumber evidence="5">2.7.7.40</ecNumber>
    </recommendedName>
</protein>
<comment type="similarity">
    <text evidence="5">Belongs to the IspD/TarI cytidylyltransferase family. TarI subfamily.</text>
</comment>
<gene>
    <name evidence="6" type="ORF">E5Z56_01290</name>
</gene>
<proteinExistence type="inferred from homology"/>
<evidence type="ECO:0000256" key="5">
    <source>
        <dbReference type="HAMAP-Rule" id="MF_02068"/>
    </source>
</evidence>
<dbReference type="InterPro" id="IPR029044">
    <property type="entry name" value="Nucleotide-diphossugar_trans"/>
</dbReference>
<feature type="site" description="Positions ribitol 5-phosphate for the nucleophilic attack" evidence="5">
    <location>
        <position position="218"/>
    </location>
</feature>
<keyword evidence="7" id="KW-1185">Reference proteome</keyword>
<dbReference type="Gene3D" id="3.90.550.10">
    <property type="entry name" value="Spore Coat Polysaccharide Biosynthesis Protein SpsA, Chain A"/>
    <property type="match status" value="1"/>
</dbReference>
<reference evidence="6 7" key="1">
    <citation type="submission" date="2019-04" db="EMBL/GenBank/DDBJ databases">
        <authorList>
            <person name="Embree M."/>
            <person name="Gaffney J.R."/>
        </authorList>
    </citation>
    <scope>NUCLEOTIDE SEQUENCE [LARGE SCALE GENOMIC DNA]</scope>
    <source>
        <strain evidence="6 7">JE7A12</strain>
    </source>
</reference>
<dbReference type="GO" id="GO:0047349">
    <property type="term" value="F:D-ribitol-5-phosphate cytidylyltransferase activity"/>
    <property type="evidence" value="ECO:0007669"/>
    <property type="project" value="UniProtKB-UniRule"/>
</dbReference>
<evidence type="ECO:0000313" key="7">
    <source>
        <dbReference type="Proteomes" id="UP000301475"/>
    </source>
</evidence>
<evidence type="ECO:0000313" key="6">
    <source>
        <dbReference type="EMBL" id="QCT06082.1"/>
    </source>
</evidence>
<feature type="site" description="Transition state stabilizer" evidence="5">
    <location>
        <position position="14"/>
    </location>
</feature>
<evidence type="ECO:0000256" key="3">
    <source>
        <dbReference type="ARBA" id="ARBA00022944"/>
    </source>
</evidence>
<dbReference type="GO" id="GO:0071555">
    <property type="term" value="P:cell wall organization"/>
    <property type="evidence" value="ECO:0007669"/>
    <property type="project" value="UniProtKB-KW"/>
</dbReference>
<feature type="binding site" evidence="5">
    <location>
        <begin position="7"/>
        <end position="10"/>
    </location>
    <ligand>
        <name>CTP</name>
        <dbReference type="ChEBI" id="CHEBI:37563"/>
    </ligand>
</feature>
<dbReference type="Pfam" id="PF01128">
    <property type="entry name" value="IspD"/>
    <property type="match status" value="1"/>
</dbReference>
<dbReference type="EC" id="2.7.7.40" evidence="5"/>
<dbReference type="PANTHER" id="PTHR32125">
    <property type="entry name" value="2-C-METHYL-D-ERYTHRITOL 4-PHOSPHATE CYTIDYLYLTRANSFERASE, CHLOROPLASTIC"/>
    <property type="match status" value="1"/>
</dbReference>
<feature type="site" description="Positions ribitol 5-phosphate for the nucleophilic attack" evidence="5">
    <location>
        <position position="161"/>
    </location>
</feature>
<accession>A0A4P8XU16</accession>
<dbReference type="RefSeq" id="WP_138156179.1">
    <property type="nucleotide sequence ID" value="NZ_CP039381.1"/>
</dbReference>
<dbReference type="NCBIfam" id="NF001183">
    <property type="entry name" value="PRK00155.1-3"/>
    <property type="match status" value="1"/>
</dbReference>
<feature type="site" description="Transition state stabilizer" evidence="5">
    <location>
        <position position="22"/>
    </location>
</feature>
<comment type="caution">
    <text evidence="5">Lacks conserved residue(s) required for the propagation of feature annotation.</text>
</comment>
<dbReference type="Proteomes" id="UP000301475">
    <property type="component" value="Chromosome"/>
</dbReference>
<dbReference type="OrthoDB" id="9806837at2"/>
<dbReference type="InterPro" id="IPR034683">
    <property type="entry name" value="IspD/TarI"/>
</dbReference>
<dbReference type="GO" id="GO:0019350">
    <property type="term" value="P:teichoic acid biosynthetic process"/>
    <property type="evidence" value="ECO:0007669"/>
    <property type="project" value="UniProtKB-KW"/>
</dbReference>
<dbReference type="GO" id="GO:0008299">
    <property type="term" value="P:isoprenoid biosynthetic process"/>
    <property type="evidence" value="ECO:0007669"/>
    <property type="project" value="InterPro"/>
</dbReference>
<dbReference type="GO" id="GO:0050518">
    <property type="term" value="F:2-C-methyl-D-erythritol 4-phosphate cytidylyltransferase activity"/>
    <property type="evidence" value="ECO:0007669"/>
    <property type="project" value="TreeGrafter"/>
</dbReference>
<keyword evidence="4" id="KW-0961">Cell wall biogenesis/degradation</keyword>
<comment type="catalytic activity">
    <reaction evidence="5">
        <text>D-ribitol 5-phosphate + CTP + H(+) = CDP-L-ribitol + diphosphate</text>
        <dbReference type="Rhea" id="RHEA:12456"/>
        <dbReference type="ChEBI" id="CHEBI:15378"/>
        <dbReference type="ChEBI" id="CHEBI:33019"/>
        <dbReference type="ChEBI" id="CHEBI:37563"/>
        <dbReference type="ChEBI" id="CHEBI:57608"/>
        <dbReference type="ChEBI" id="CHEBI:57695"/>
        <dbReference type="EC" id="2.7.7.40"/>
    </reaction>
</comment>
<dbReference type="HAMAP" id="MF_02068">
    <property type="entry name" value="TarI"/>
    <property type="match status" value="1"/>
</dbReference>
<dbReference type="InterPro" id="IPR018294">
    <property type="entry name" value="ISPD_synthase_CS"/>
</dbReference>
<keyword evidence="2 5" id="KW-0548">Nucleotidyltransferase</keyword>
<dbReference type="KEGG" id="ruj:E5Z56_01290"/>
<organism evidence="6 7">
    <name type="scientific">Ruminococcus bovis</name>
    <dbReference type="NCBI Taxonomy" id="2564099"/>
    <lineage>
        <taxon>Bacteria</taxon>
        <taxon>Bacillati</taxon>
        <taxon>Bacillota</taxon>
        <taxon>Clostridia</taxon>
        <taxon>Eubacteriales</taxon>
        <taxon>Oscillospiraceae</taxon>
        <taxon>Ruminococcus</taxon>
    </lineage>
</organism>
<feature type="binding site" evidence="5">
    <location>
        <begin position="82"/>
        <end position="88"/>
    </location>
    <ligand>
        <name>CTP</name>
        <dbReference type="ChEBI" id="CHEBI:37563"/>
    </ligand>
</feature>
<dbReference type="EMBL" id="CP039381">
    <property type="protein sequence ID" value="QCT06082.1"/>
    <property type="molecule type" value="Genomic_DNA"/>
</dbReference>
<evidence type="ECO:0000256" key="4">
    <source>
        <dbReference type="ARBA" id="ARBA00023316"/>
    </source>
</evidence>
<dbReference type="PANTHER" id="PTHR32125:SF8">
    <property type="entry name" value="RIBITOL-5-PHOSPHATE CYTIDYLYLTRANSFERASE"/>
    <property type="match status" value="1"/>
</dbReference>
<dbReference type="CDD" id="cd02516">
    <property type="entry name" value="CDP-ME_synthetase"/>
    <property type="match status" value="1"/>
</dbReference>
<sequence length="244" mass="27274">MVFGAILAGGSGTRMHISNMPKQFLPLDEKPIIIHTLEKLLMCTKIDVIYIGVNPAWLGYMSDLLEKYELDFEDKIKLVPGGKNRNDTIFNIINDIEKTYGESEDNIIVTHDAVRPFVTLRILDENIENAMTYGACDTVVPAVDTIVVSQDAQQIDSIPDRSMMYQGQTPQTFKINILKELYSQLKPSEKNILTDACKICVMKGAPVKLVKGNSSNIKITTISDYKIAQFLVGGNVVELEENDR</sequence>
<dbReference type="InterPro" id="IPR050088">
    <property type="entry name" value="IspD/TarI_cytidylyltransf_bact"/>
</dbReference>
<dbReference type="AlphaFoldDB" id="A0A4P8XU16"/>
<comment type="function">
    <text evidence="5">Catalyzes the transfer of the cytidylyl group of CTP to D-ribitol 5-phosphate.</text>
</comment>
<dbReference type="PROSITE" id="PS01295">
    <property type="entry name" value="ISPD"/>
    <property type="match status" value="1"/>
</dbReference>
<evidence type="ECO:0000256" key="2">
    <source>
        <dbReference type="ARBA" id="ARBA00022695"/>
    </source>
</evidence>